<evidence type="ECO:0000256" key="9">
    <source>
        <dbReference type="ARBA" id="ARBA00022967"/>
    </source>
</evidence>
<evidence type="ECO:0000256" key="11">
    <source>
        <dbReference type="ARBA" id="ARBA00023136"/>
    </source>
</evidence>
<dbReference type="InterPro" id="IPR001757">
    <property type="entry name" value="P_typ_ATPase"/>
</dbReference>
<evidence type="ECO:0000256" key="10">
    <source>
        <dbReference type="ARBA" id="ARBA00022989"/>
    </source>
</evidence>
<evidence type="ECO:0000256" key="8">
    <source>
        <dbReference type="ARBA" id="ARBA00022842"/>
    </source>
</evidence>
<dbReference type="SMART" id="SM00831">
    <property type="entry name" value="Cation_ATPase_N"/>
    <property type="match status" value="1"/>
</dbReference>
<evidence type="ECO:0000259" key="13">
    <source>
        <dbReference type="SMART" id="SM00831"/>
    </source>
</evidence>
<feature type="transmembrane region" description="Helical" evidence="12">
    <location>
        <begin position="81"/>
        <end position="99"/>
    </location>
</feature>
<dbReference type="SUPFAM" id="SSF56784">
    <property type="entry name" value="HAD-like"/>
    <property type="match status" value="1"/>
</dbReference>
<dbReference type="Gene3D" id="2.70.150.10">
    <property type="entry name" value="Calcium-transporting ATPase, cytoplasmic transduction domain A"/>
    <property type="match status" value="1"/>
</dbReference>
<evidence type="ECO:0000256" key="12">
    <source>
        <dbReference type="SAM" id="Phobius"/>
    </source>
</evidence>
<name>A0A0G1KLM2_9BACT</name>
<dbReference type="SUPFAM" id="SSF81653">
    <property type="entry name" value="Calcium ATPase, transduction domain A"/>
    <property type="match status" value="1"/>
</dbReference>
<feature type="transmembrane region" description="Helical" evidence="12">
    <location>
        <begin position="700"/>
        <end position="725"/>
    </location>
</feature>
<dbReference type="PATRIC" id="fig|1618652.3.peg.531"/>
<dbReference type="InterPro" id="IPR008250">
    <property type="entry name" value="ATPase_P-typ_transduc_dom_A_sf"/>
</dbReference>
<keyword evidence="4" id="KW-0597">Phosphoprotein</keyword>
<keyword evidence="9" id="KW-1278">Translocase</keyword>
<dbReference type="InterPro" id="IPR018303">
    <property type="entry name" value="ATPase_P-typ_P_site"/>
</dbReference>
<dbReference type="SFLD" id="SFLDF00027">
    <property type="entry name" value="p-type_atpase"/>
    <property type="match status" value="1"/>
</dbReference>
<dbReference type="Pfam" id="PF13246">
    <property type="entry name" value="Cation_ATPase"/>
    <property type="match status" value="1"/>
</dbReference>
<dbReference type="AlphaFoldDB" id="A0A0G1KLM2"/>
<gene>
    <name evidence="14" type="ORF">UW49_C0007G0057</name>
</gene>
<dbReference type="SUPFAM" id="SSF81665">
    <property type="entry name" value="Calcium ATPase, transmembrane domain M"/>
    <property type="match status" value="1"/>
</dbReference>
<proteinExistence type="inferred from homology"/>
<dbReference type="PANTHER" id="PTHR43294">
    <property type="entry name" value="SODIUM/POTASSIUM-TRANSPORTING ATPASE SUBUNIT ALPHA"/>
    <property type="match status" value="1"/>
</dbReference>
<dbReference type="FunFam" id="2.70.150.10:FF:000160">
    <property type="entry name" value="Sarcoplasmic/endoplasmic reticulum calcium ATPase 1"/>
    <property type="match status" value="1"/>
</dbReference>
<dbReference type="NCBIfam" id="TIGR01494">
    <property type="entry name" value="ATPase_P-type"/>
    <property type="match status" value="2"/>
</dbReference>
<dbReference type="GO" id="GO:0016887">
    <property type="term" value="F:ATP hydrolysis activity"/>
    <property type="evidence" value="ECO:0007669"/>
    <property type="project" value="InterPro"/>
</dbReference>
<dbReference type="Pfam" id="PF00689">
    <property type="entry name" value="Cation_ATPase_C"/>
    <property type="match status" value="1"/>
</dbReference>
<dbReference type="GO" id="GO:0005524">
    <property type="term" value="F:ATP binding"/>
    <property type="evidence" value="ECO:0007669"/>
    <property type="project" value="UniProtKB-KW"/>
</dbReference>
<dbReference type="SFLD" id="SFLDS00003">
    <property type="entry name" value="Haloacid_Dehalogenase"/>
    <property type="match status" value="1"/>
</dbReference>
<evidence type="ECO:0000256" key="7">
    <source>
        <dbReference type="ARBA" id="ARBA00022840"/>
    </source>
</evidence>
<keyword evidence="10 12" id="KW-1133">Transmembrane helix</keyword>
<dbReference type="GO" id="GO:0005886">
    <property type="term" value="C:plasma membrane"/>
    <property type="evidence" value="ECO:0007669"/>
    <property type="project" value="UniProtKB-SubCell"/>
</dbReference>
<dbReference type="Proteomes" id="UP000033977">
    <property type="component" value="Unassembled WGS sequence"/>
</dbReference>
<dbReference type="InterPro" id="IPR023299">
    <property type="entry name" value="ATPase_P-typ_cyto_dom_N"/>
</dbReference>
<feature type="transmembrane region" description="Helical" evidence="12">
    <location>
        <begin position="866"/>
        <end position="887"/>
    </location>
</feature>
<dbReference type="InterPro" id="IPR044492">
    <property type="entry name" value="P_typ_ATPase_HD_dom"/>
</dbReference>
<dbReference type="Gene3D" id="3.40.50.1000">
    <property type="entry name" value="HAD superfamily/HAD-like"/>
    <property type="match status" value="1"/>
</dbReference>
<keyword evidence="3" id="KW-1003">Cell membrane</keyword>
<dbReference type="InterPro" id="IPR023214">
    <property type="entry name" value="HAD_sf"/>
</dbReference>
<comment type="subcellular location">
    <subcellularLocation>
        <location evidence="1">Cell membrane</location>
        <topology evidence="1">Multi-pass membrane protein</topology>
    </subcellularLocation>
</comment>
<feature type="transmembrane region" description="Helical" evidence="12">
    <location>
        <begin position="273"/>
        <end position="298"/>
    </location>
</feature>
<comment type="similarity">
    <text evidence="2">Belongs to the cation transport ATPase (P-type) (TC 3.A.3) family. Type IIA subfamily.</text>
</comment>
<dbReference type="PANTHER" id="PTHR43294:SF21">
    <property type="entry name" value="CATION TRANSPORTING ATPASE"/>
    <property type="match status" value="1"/>
</dbReference>
<dbReference type="InterPro" id="IPR059000">
    <property type="entry name" value="ATPase_P-type_domA"/>
</dbReference>
<dbReference type="Pfam" id="PF00122">
    <property type="entry name" value="E1-E2_ATPase"/>
    <property type="match status" value="1"/>
</dbReference>
<keyword evidence="6" id="KW-0547">Nucleotide-binding</keyword>
<sequence length="903" mass="99305">MNQWHTKEVTEILDAFQSREHGLTKEEAAERLKEHGFNKLPEGKVDGFPIIFLRQFQSPLIYILLAASMVVFAMGETIDGSIILAVLFFNAVVGAIQEGKAQNTLRALKKFVETRATVLRERKELIISDSEVVPGDIIILQEGEKVPADARIITATNLKIDEAALTGESEPVHKIADTLERDSLPTAEQKNMIFKGTHILAGNGRAIVVATGALTVIGKISKEIAAVDTEIPLKANIRYLSRLIIITVASISALLFIIGIVSGKSAKEMFTTVVSLSVSIIPEGLPIVMTLVLATGVWRMSKRNALVKKLQAVEALGQARVIAVDKTGTITKNEMVIQKVYLAGGKNEMVIQKVYLAGGKAGAGGKFFEIGGIGYEPKGEIRLNGSAIDSVNHPELLLAGKIAAFCANARVLFSEEEKIWRIAGDPTEAAMLVFAEKLGFHKDDLERESPLVSEIPFDYKLKYHATIHKIENQKLLTVVGAPEKILELSQISKEEKQELESVFLSMSREGLRIVALAETRNGPEMLTSEKIKSLTFVGFFGMKDALREEVAEAMQKAASAGIRVVMITGDHKVTARAIAKEAGLYQDGDTILTGQDIDVFSDNELSEKLAKTSVVARVTPEHKLRIIKAYKARGEIVAMTGDGVNDAPSLVAADLGVAMGRIGTEVAKEASDIVLLDDNFGSIVSAVEEGRSIYKTIKKVILYLFSTSLGEALTITGALLLGYPLPLLPAQIIWLNFVTDGFLDVALAMEPKEEGLLRGNFERPKKYLVDKLMVQRMFVMAIPMMIGTLFLFKGYFENDLAKAWTISLTTLAVFQWFNAWNCRHESKSIFQTNPFSNKFLVAATITIIFLQLLAVYNPVMQKLLKITPITVSDWLLIVPMAASIVLVEEIRKFFYRRRLLAKR</sequence>
<dbReference type="EMBL" id="LCIN01000007">
    <property type="protein sequence ID" value="KKT57177.1"/>
    <property type="molecule type" value="Genomic_DNA"/>
</dbReference>
<feature type="transmembrane region" description="Helical" evidence="12">
    <location>
        <begin position="243"/>
        <end position="261"/>
    </location>
</feature>
<keyword evidence="5 12" id="KW-0812">Transmembrane</keyword>
<keyword evidence="7" id="KW-0067">ATP-binding</keyword>
<dbReference type="InterPro" id="IPR006068">
    <property type="entry name" value="ATPase_P-typ_cation-transptr_C"/>
</dbReference>
<dbReference type="SUPFAM" id="SSF81660">
    <property type="entry name" value="Metal cation-transporting ATPase, ATP-binding domain N"/>
    <property type="match status" value="1"/>
</dbReference>
<dbReference type="InterPro" id="IPR036412">
    <property type="entry name" value="HAD-like_sf"/>
</dbReference>
<dbReference type="SFLD" id="SFLDG00002">
    <property type="entry name" value="C1.7:_P-type_atpase_like"/>
    <property type="match status" value="1"/>
</dbReference>
<evidence type="ECO:0000256" key="6">
    <source>
        <dbReference type="ARBA" id="ARBA00022741"/>
    </source>
</evidence>
<evidence type="ECO:0000256" key="5">
    <source>
        <dbReference type="ARBA" id="ARBA00022692"/>
    </source>
</evidence>
<accession>A0A0G1KLM2</accession>
<feature type="domain" description="Cation-transporting P-type ATPase N-terminal" evidence="13">
    <location>
        <begin position="3"/>
        <end position="76"/>
    </location>
</feature>
<protein>
    <submittedName>
        <fullName evidence="14">ATPase</fullName>
    </submittedName>
</protein>
<keyword evidence="11 12" id="KW-0472">Membrane</keyword>
<evidence type="ECO:0000256" key="2">
    <source>
        <dbReference type="ARBA" id="ARBA00005675"/>
    </source>
</evidence>
<dbReference type="Gene3D" id="1.20.1110.10">
    <property type="entry name" value="Calcium-transporting ATPase, transmembrane domain"/>
    <property type="match status" value="1"/>
</dbReference>
<keyword evidence="8" id="KW-0460">Magnesium</keyword>
<dbReference type="PROSITE" id="PS00154">
    <property type="entry name" value="ATPASE_E1_E2"/>
    <property type="match status" value="1"/>
</dbReference>
<dbReference type="InterPro" id="IPR050510">
    <property type="entry name" value="Cation_transp_ATPase_P-type"/>
</dbReference>
<dbReference type="PRINTS" id="PR00120">
    <property type="entry name" value="HATPASE"/>
</dbReference>
<feature type="transmembrane region" description="Helical" evidence="12">
    <location>
        <begin position="59"/>
        <end position="75"/>
    </location>
</feature>
<organism evidence="14 15">
    <name type="scientific">Candidatus Giovannonibacteria bacterium GW2011_GWB1_44_23</name>
    <dbReference type="NCBI Taxonomy" id="1618652"/>
    <lineage>
        <taxon>Bacteria</taxon>
        <taxon>Candidatus Giovannoniibacteriota</taxon>
    </lineage>
</organism>
<dbReference type="InterPro" id="IPR023298">
    <property type="entry name" value="ATPase_P-typ_TM_dom_sf"/>
</dbReference>
<reference evidence="14 15" key="1">
    <citation type="journal article" date="2015" name="Nature">
        <title>rRNA introns, odd ribosomes, and small enigmatic genomes across a large radiation of phyla.</title>
        <authorList>
            <person name="Brown C.T."/>
            <person name="Hug L.A."/>
            <person name="Thomas B.C."/>
            <person name="Sharon I."/>
            <person name="Castelle C.J."/>
            <person name="Singh A."/>
            <person name="Wilkins M.J."/>
            <person name="Williams K.H."/>
            <person name="Banfield J.F."/>
        </authorList>
    </citation>
    <scope>NUCLEOTIDE SEQUENCE [LARGE SCALE GENOMIC DNA]</scope>
</reference>
<evidence type="ECO:0000313" key="14">
    <source>
        <dbReference type="EMBL" id="KKT57177.1"/>
    </source>
</evidence>
<feature type="transmembrane region" description="Helical" evidence="12">
    <location>
        <begin position="773"/>
        <end position="795"/>
    </location>
</feature>
<evidence type="ECO:0000256" key="3">
    <source>
        <dbReference type="ARBA" id="ARBA00022475"/>
    </source>
</evidence>
<evidence type="ECO:0000256" key="4">
    <source>
        <dbReference type="ARBA" id="ARBA00022553"/>
    </source>
</evidence>
<dbReference type="Gene3D" id="3.40.1110.10">
    <property type="entry name" value="Calcium-transporting ATPase, cytoplasmic domain N"/>
    <property type="match status" value="1"/>
</dbReference>
<evidence type="ECO:0000256" key="1">
    <source>
        <dbReference type="ARBA" id="ARBA00004651"/>
    </source>
</evidence>
<dbReference type="PRINTS" id="PR00119">
    <property type="entry name" value="CATATPASE"/>
</dbReference>
<comment type="caution">
    <text evidence="14">The sequence shown here is derived from an EMBL/GenBank/DDBJ whole genome shotgun (WGS) entry which is preliminary data.</text>
</comment>
<dbReference type="InterPro" id="IPR004014">
    <property type="entry name" value="ATPase_P-typ_cation-transptr_N"/>
</dbReference>
<dbReference type="Pfam" id="PF00690">
    <property type="entry name" value="Cation_ATPase_N"/>
    <property type="match status" value="1"/>
</dbReference>
<feature type="transmembrane region" description="Helical" evidence="12">
    <location>
        <begin position="839"/>
        <end position="860"/>
    </location>
</feature>
<evidence type="ECO:0000313" key="15">
    <source>
        <dbReference type="Proteomes" id="UP000033977"/>
    </source>
</evidence>